<dbReference type="CDD" id="cd01226">
    <property type="entry name" value="PH_RalBD_exo84"/>
    <property type="match status" value="1"/>
</dbReference>
<dbReference type="Pfam" id="PF16528">
    <property type="entry name" value="Exo84_C"/>
    <property type="match status" value="1"/>
</dbReference>
<dbReference type="OMA" id="AAWLPNR"/>
<evidence type="ECO:0000313" key="7">
    <source>
        <dbReference type="Proteomes" id="UP000014500"/>
    </source>
</evidence>
<keyword evidence="4" id="KW-0653">Protein transport</keyword>
<accession>T1J4C7</accession>
<evidence type="ECO:0000259" key="5">
    <source>
        <dbReference type="Pfam" id="PF16528"/>
    </source>
</evidence>
<protein>
    <recommendedName>
        <fullName evidence="5">Exocyst component Exo84 C-terminal domain-containing protein</fullName>
    </recommendedName>
</protein>
<evidence type="ECO:0000313" key="6">
    <source>
        <dbReference type="EnsemblMetazoa" id="SMAR008459-PA"/>
    </source>
</evidence>
<reference evidence="6" key="2">
    <citation type="submission" date="2015-02" db="UniProtKB">
        <authorList>
            <consortium name="EnsemblMetazoa"/>
        </authorList>
    </citation>
    <scope>IDENTIFICATION</scope>
</reference>
<reference evidence="7" key="1">
    <citation type="submission" date="2011-05" db="EMBL/GenBank/DDBJ databases">
        <authorList>
            <person name="Richards S.R."/>
            <person name="Qu J."/>
            <person name="Jiang H."/>
            <person name="Jhangiani S.N."/>
            <person name="Agravi P."/>
            <person name="Goodspeed R."/>
            <person name="Gross S."/>
            <person name="Mandapat C."/>
            <person name="Jackson L."/>
            <person name="Mathew T."/>
            <person name="Pu L."/>
            <person name="Thornton R."/>
            <person name="Saada N."/>
            <person name="Wilczek-Boney K.B."/>
            <person name="Lee S."/>
            <person name="Kovar C."/>
            <person name="Wu Y."/>
            <person name="Scherer S.E."/>
            <person name="Worley K.C."/>
            <person name="Muzny D.M."/>
            <person name="Gibbs R."/>
        </authorList>
    </citation>
    <scope>NUCLEOTIDE SEQUENCE</scope>
    <source>
        <strain evidence="7">Brora</strain>
    </source>
</reference>
<dbReference type="GO" id="GO:0006887">
    <property type="term" value="P:exocytosis"/>
    <property type="evidence" value="ECO:0007669"/>
    <property type="project" value="UniProtKB-KW"/>
</dbReference>
<dbReference type="InterPro" id="IPR042560">
    <property type="entry name" value="Exo84_C_2"/>
</dbReference>
<dbReference type="Gene3D" id="1.20.58.1210">
    <property type="entry name" value="Exo84p, N-terminal helical domain"/>
    <property type="match status" value="1"/>
</dbReference>
<organism evidence="6 7">
    <name type="scientific">Strigamia maritima</name>
    <name type="common">European centipede</name>
    <name type="synonym">Geophilus maritimus</name>
    <dbReference type="NCBI Taxonomy" id="126957"/>
    <lineage>
        <taxon>Eukaryota</taxon>
        <taxon>Metazoa</taxon>
        <taxon>Ecdysozoa</taxon>
        <taxon>Arthropoda</taxon>
        <taxon>Myriapoda</taxon>
        <taxon>Chilopoda</taxon>
        <taxon>Pleurostigmophora</taxon>
        <taxon>Geophilomorpha</taxon>
        <taxon>Linotaeniidae</taxon>
        <taxon>Strigamia</taxon>
    </lineage>
</organism>
<feature type="domain" description="Exocyst component Exo84 C-terminal" evidence="5">
    <location>
        <begin position="281"/>
        <end position="486"/>
    </location>
</feature>
<evidence type="ECO:0000256" key="2">
    <source>
        <dbReference type="ARBA" id="ARBA00022448"/>
    </source>
</evidence>
<evidence type="ECO:0000256" key="3">
    <source>
        <dbReference type="ARBA" id="ARBA00022483"/>
    </source>
</evidence>
<dbReference type="GO" id="GO:0006893">
    <property type="term" value="P:Golgi to plasma membrane transport"/>
    <property type="evidence" value="ECO:0007669"/>
    <property type="project" value="TreeGrafter"/>
</dbReference>
<dbReference type="Proteomes" id="UP000014500">
    <property type="component" value="Unassembled WGS sequence"/>
</dbReference>
<evidence type="ECO:0000256" key="1">
    <source>
        <dbReference type="ARBA" id="ARBA00007210"/>
    </source>
</evidence>
<dbReference type="GO" id="GO:0000145">
    <property type="term" value="C:exocyst"/>
    <property type="evidence" value="ECO:0007669"/>
    <property type="project" value="InterPro"/>
</dbReference>
<name>T1J4C7_STRMM</name>
<dbReference type="InterPro" id="IPR011993">
    <property type="entry name" value="PH-like_dom_sf"/>
</dbReference>
<dbReference type="GO" id="GO:0015031">
    <property type="term" value="P:protein transport"/>
    <property type="evidence" value="ECO:0007669"/>
    <property type="project" value="UniProtKB-KW"/>
</dbReference>
<dbReference type="EnsemblMetazoa" id="SMAR008459-RA">
    <property type="protein sequence ID" value="SMAR008459-PA"/>
    <property type="gene ID" value="SMAR008459"/>
</dbReference>
<sequence length="670" mass="76695">MAKTTTDIFGGKLNSSNFNAENYIRELCVSAQGAPDLAAKRQKILAASEEVNGLLKKNVYKNYTQFIETAREISYLETEMYQLSHMLSEQKSLMNSLLEISLTGDKVITSKEKGDELQEEETKKNLTSLLEKVEGCANIMDVPGRYIVYSSDLTELDAVNFTKLRRMHIFLLNDSVMLASWIPHKRGPVRYKFQILYELESLAVVNVRDIGQLTNAFKLLMFPDTRHFCCETLKAKKELLEYLECTKKSKTNFDQRRDSASDRTWKQMDAACGDDYELPDWLIELPEDLDVLIAERNFEAAVQLIEKCNQYCADQLNANAIKELKVRVDQRLTNLTGVLTNELKITPDKSLQGGPRAARRAVQLLIRLGKSGQASNLYLLYRSAHLKHVTKQLKTEGVTSLYIERLCATFFSHLRETCDEFVRAFTDFPDCFSAFVLWATSEINNFAINFSRQVLSPQASFSTTAASVELARSHCQAMTNSGLDFVFHLDCQLQPQVEKIILDAKDKLLEAVKLRAQEDKWRPMNLQNKQGLEKFLDDTAELGLSIITKYVYDECWICLTNNTINFTKACIIFLDDVLKFFSPHTRNLISDALVELFRAQLNHVSSSYSNENFKSSITFIQKNAAFLLEVLLTNIEKRFEEKTTEKCFALSRLHFEFKYLASDRIIGEYL</sequence>
<dbReference type="InterPro" id="IPR032403">
    <property type="entry name" value="Exo84_C"/>
</dbReference>
<dbReference type="SUPFAM" id="SSF50729">
    <property type="entry name" value="PH domain-like"/>
    <property type="match status" value="1"/>
</dbReference>
<dbReference type="InterPro" id="IPR016159">
    <property type="entry name" value="Cullin_repeat-like_dom_sf"/>
</dbReference>
<dbReference type="InterPro" id="IPR042561">
    <property type="entry name" value="Exo84_C_1"/>
</dbReference>
<dbReference type="PANTHER" id="PTHR21426">
    <property type="entry name" value="EXOCYST COMPLEX COMPONENT 8"/>
    <property type="match status" value="1"/>
</dbReference>
<keyword evidence="7" id="KW-1185">Reference proteome</keyword>
<dbReference type="AlphaFoldDB" id="T1J4C7"/>
<comment type="similarity">
    <text evidence="1">Belongs to the EXO84 family.</text>
</comment>
<dbReference type="Gene3D" id="1.20.58.1220">
    <property type="entry name" value="Exo84p, C-terminal helical domain"/>
    <property type="match status" value="1"/>
</dbReference>
<dbReference type="Gene3D" id="2.30.29.30">
    <property type="entry name" value="Pleckstrin-homology domain (PH domain)/Phosphotyrosine-binding domain (PTB)"/>
    <property type="match status" value="1"/>
</dbReference>
<dbReference type="PANTHER" id="PTHR21426:SF12">
    <property type="entry name" value="EXOCYST COMPLEX COMPONENT 8"/>
    <property type="match status" value="1"/>
</dbReference>
<dbReference type="InterPro" id="IPR033961">
    <property type="entry name" value="Exo84"/>
</dbReference>
<dbReference type="STRING" id="126957.T1J4C7"/>
<proteinExistence type="inferred from homology"/>
<dbReference type="EMBL" id="JH431842">
    <property type="status" value="NOT_ANNOTATED_CDS"/>
    <property type="molecule type" value="Genomic_DNA"/>
</dbReference>
<dbReference type="SUPFAM" id="SSF74788">
    <property type="entry name" value="Cullin repeat-like"/>
    <property type="match status" value="1"/>
</dbReference>
<evidence type="ECO:0000256" key="4">
    <source>
        <dbReference type="ARBA" id="ARBA00022927"/>
    </source>
</evidence>
<keyword evidence="2" id="KW-0813">Transport</keyword>
<dbReference type="eggNOG" id="KOG2215">
    <property type="taxonomic scope" value="Eukaryota"/>
</dbReference>
<keyword evidence="3" id="KW-0268">Exocytosis</keyword>
<dbReference type="Pfam" id="PF25345">
    <property type="entry name" value="PH_EXO84"/>
    <property type="match status" value="1"/>
</dbReference>
<dbReference type="Pfam" id="PF08700">
    <property type="entry name" value="VPS51_Exo84_N"/>
    <property type="match status" value="1"/>
</dbReference>
<dbReference type="PhylomeDB" id="T1J4C7"/>
<dbReference type="HOGENOM" id="CLU_025760_0_0_1"/>